<proteinExistence type="inferred from homology"/>
<evidence type="ECO:0000256" key="4">
    <source>
        <dbReference type="ARBA" id="ARBA00022475"/>
    </source>
</evidence>
<dbReference type="Proteomes" id="UP000887229">
    <property type="component" value="Unassembled WGS sequence"/>
</dbReference>
<evidence type="ECO:0000256" key="3">
    <source>
        <dbReference type="ARBA" id="ARBA00010031"/>
    </source>
</evidence>
<protein>
    <recommendedName>
        <fullName evidence="18">CFEM domain-containing protein</fullName>
    </recommendedName>
</protein>
<evidence type="ECO:0000256" key="17">
    <source>
        <dbReference type="SAM" id="SignalP"/>
    </source>
</evidence>
<keyword evidence="11" id="KW-0472">Membrane</keyword>
<dbReference type="GO" id="GO:0046872">
    <property type="term" value="F:metal ion binding"/>
    <property type="evidence" value="ECO:0007669"/>
    <property type="project" value="UniProtKB-UniRule"/>
</dbReference>
<feature type="signal peptide" evidence="17">
    <location>
        <begin position="1"/>
        <end position="19"/>
    </location>
</feature>
<evidence type="ECO:0000256" key="13">
    <source>
        <dbReference type="ARBA" id="ARBA00023180"/>
    </source>
</evidence>
<comment type="caution">
    <text evidence="15">Lacks conserved residue(s) required for the propagation of feature annotation.</text>
</comment>
<evidence type="ECO:0000313" key="19">
    <source>
        <dbReference type="EMBL" id="KAG9254238.1"/>
    </source>
</evidence>
<keyword evidence="14" id="KW-0449">Lipoprotein</keyword>
<dbReference type="EMBL" id="MU251255">
    <property type="protein sequence ID" value="KAG9254238.1"/>
    <property type="molecule type" value="Genomic_DNA"/>
</dbReference>
<gene>
    <name evidence="19" type="ORF">F5Z01DRAFT_636895</name>
</gene>
<evidence type="ECO:0000256" key="16">
    <source>
        <dbReference type="SAM" id="MobiDB-lite"/>
    </source>
</evidence>
<dbReference type="InterPro" id="IPR008427">
    <property type="entry name" value="Extracellular_membr_CFEM_dom"/>
</dbReference>
<reference evidence="19" key="1">
    <citation type="journal article" date="2021" name="IMA Fungus">
        <title>Genomic characterization of three marine fungi, including Emericellopsis atlantica sp. nov. with signatures of a generalist lifestyle and marine biomass degradation.</title>
        <authorList>
            <person name="Hagestad O.C."/>
            <person name="Hou L."/>
            <person name="Andersen J.H."/>
            <person name="Hansen E.H."/>
            <person name="Altermark B."/>
            <person name="Li C."/>
            <person name="Kuhnert E."/>
            <person name="Cox R.J."/>
            <person name="Crous P.W."/>
            <person name="Spatafora J.W."/>
            <person name="Lail K."/>
            <person name="Amirebrahimi M."/>
            <person name="Lipzen A."/>
            <person name="Pangilinan J."/>
            <person name="Andreopoulos W."/>
            <person name="Hayes R.D."/>
            <person name="Ng V."/>
            <person name="Grigoriev I.V."/>
            <person name="Jackson S.A."/>
            <person name="Sutton T.D.S."/>
            <person name="Dobson A.D.W."/>
            <person name="Rama T."/>
        </authorList>
    </citation>
    <scope>NUCLEOTIDE SEQUENCE</scope>
    <source>
        <strain evidence="19">TS7</strain>
    </source>
</reference>
<keyword evidence="6 15" id="KW-0349">Heme</keyword>
<dbReference type="AlphaFoldDB" id="A0A9P7ZMJ7"/>
<keyword evidence="4" id="KW-1003">Cell membrane</keyword>
<dbReference type="OrthoDB" id="3767534at2759"/>
<name>A0A9P7ZMJ7_9HYPO</name>
<evidence type="ECO:0000256" key="11">
    <source>
        <dbReference type="ARBA" id="ARBA00023136"/>
    </source>
</evidence>
<evidence type="ECO:0000256" key="1">
    <source>
        <dbReference type="ARBA" id="ARBA00004609"/>
    </source>
</evidence>
<feature type="compositionally biased region" description="Polar residues" evidence="16">
    <location>
        <begin position="148"/>
        <end position="163"/>
    </location>
</feature>
<comment type="similarity">
    <text evidence="3">Belongs to the RBT5 family.</text>
</comment>
<evidence type="ECO:0000259" key="18">
    <source>
        <dbReference type="PROSITE" id="PS52012"/>
    </source>
</evidence>
<keyword evidence="7" id="KW-0336">GPI-anchor</keyword>
<accession>A0A9P7ZMJ7</accession>
<dbReference type="Pfam" id="PF05730">
    <property type="entry name" value="CFEM"/>
    <property type="match status" value="1"/>
</dbReference>
<evidence type="ECO:0000256" key="10">
    <source>
        <dbReference type="ARBA" id="ARBA00023004"/>
    </source>
</evidence>
<comment type="subcellular location">
    <subcellularLocation>
        <location evidence="1">Cell membrane</location>
        <topology evidence="1">Lipid-anchor</topology>
        <topology evidence="1">GPI-anchor</topology>
    </subcellularLocation>
    <subcellularLocation>
        <location evidence="2">Secreted</location>
    </subcellularLocation>
</comment>
<keyword evidence="10 15" id="KW-0408">Iron</keyword>
<evidence type="ECO:0000256" key="2">
    <source>
        <dbReference type="ARBA" id="ARBA00004613"/>
    </source>
</evidence>
<keyword evidence="5" id="KW-0964">Secreted</keyword>
<evidence type="ECO:0000256" key="9">
    <source>
        <dbReference type="ARBA" id="ARBA00022729"/>
    </source>
</evidence>
<dbReference type="PROSITE" id="PS52012">
    <property type="entry name" value="CFEM"/>
    <property type="match status" value="1"/>
</dbReference>
<evidence type="ECO:0000256" key="5">
    <source>
        <dbReference type="ARBA" id="ARBA00022525"/>
    </source>
</evidence>
<evidence type="ECO:0000256" key="7">
    <source>
        <dbReference type="ARBA" id="ARBA00022622"/>
    </source>
</evidence>
<keyword evidence="8 15" id="KW-0479">Metal-binding</keyword>
<organism evidence="19 20">
    <name type="scientific">Emericellopsis atlantica</name>
    <dbReference type="NCBI Taxonomy" id="2614577"/>
    <lineage>
        <taxon>Eukaryota</taxon>
        <taxon>Fungi</taxon>
        <taxon>Dikarya</taxon>
        <taxon>Ascomycota</taxon>
        <taxon>Pezizomycotina</taxon>
        <taxon>Sordariomycetes</taxon>
        <taxon>Hypocreomycetidae</taxon>
        <taxon>Hypocreales</taxon>
        <taxon>Bionectriaceae</taxon>
        <taxon>Emericellopsis</taxon>
    </lineage>
</organism>
<dbReference type="GeneID" id="70293146"/>
<feature type="domain" description="CFEM" evidence="18">
    <location>
        <begin position="1"/>
        <end position="111"/>
    </location>
</feature>
<evidence type="ECO:0000256" key="8">
    <source>
        <dbReference type="ARBA" id="ARBA00022723"/>
    </source>
</evidence>
<dbReference type="GO" id="GO:0098552">
    <property type="term" value="C:side of membrane"/>
    <property type="evidence" value="ECO:0007669"/>
    <property type="project" value="UniProtKB-KW"/>
</dbReference>
<comment type="caution">
    <text evidence="19">The sequence shown here is derived from an EMBL/GenBank/DDBJ whole genome shotgun (WGS) entry which is preliminary data.</text>
</comment>
<evidence type="ECO:0000256" key="12">
    <source>
        <dbReference type="ARBA" id="ARBA00023157"/>
    </source>
</evidence>
<dbReference type="RefSeq" id="XP_046118162.1">
    <property type="nucleotide sequence ID" value="XM_046262243.1"/>
</dbReference>
<sequence length="189" mass="18767">MYKSTALLALVAGVAQAQSLPNIPSCAIECLSTAAPDAGCSGITDFECLCGSIDEIMQSSKDCFTSKCDSSELQSAQSAATKFCANLVGTSSGSMMSSSSGSMTMTMSSTVTETTVTTPVTVTTSTTPMSSGMSSDMSTMVTTETDSNGNPTATRTEEPTASGTDGGDSGVGKPVAGLVAAGLAVLAAL</sequence>
<feature type="chain" id="PRO_5040192101" description="CFEM domain-containing protein" evidence="17">
    <location>
        <begin position="20"/>
        <end position="189"/>
    </location>
</feature>
<dbReference type="SMART" id="SM00747">
    <property type="entry name" value="CFEM"/>
    <property type="match status" value="1"/>
</dbReference>
<dbReference type="GO" id="GO:0005576">
    <property type="term" value="C:extracellular region"/>
    <property type="evidence" value="ECO:0007669"/>
    <property type="project" value="UniProtKB-SubCell"/>
</dbReference>
<keyword evidence="9 17" id="KW-0732">Signal</keyword>
<keyword evidence="13" id="KW-0325">Glycoprotein</keyword>
<keyword evidence="20" id="KW-1185">Reference proteome</keyword>
<keyword evidence="12" id="KW-1015">Disulfide bond</keyword>
<dbReference type="InterPro" id="IPR051735">
    <property type="entry name" value="CFEM_domain"/>
</dbReference>
<feature type="compositionally biased region" description="Low complexity" evidence="16">
    <location>
        <begin position="111"/>
        <end position="147"/>
    </location>
</feature>
<evidence type="ECO:0000313" key="20">
    <source>
        <dbReference type="Proteomes" id="UP000887229"/>
    </source>
</evidence>
<dbReference type="PANTHER" id="PTHR37928:SF2">
    <property type="entry name" value="GPI ANCHORED CFEM DOMAIN PROTEIN (AFU_ORTHOLOGUE AFUA_6G10580)"/>
    <property type="match status" value="1"/>
</dbReference>
<feature type="region of interest" description="Disordered" evidence="16">
    <location>
        <begin position="111"/>
        <end position="170"/>
    </location>
</feature>
<evidence type="ECO:0000256" key="6">
    <source>
        <dbReference type="ARBA" id="ARBA00022617"/>
    </source>
</evidence>
<dbReference type="PANTHER" id="PTHR37928">
    <property type="entry name" value="CFEM DOMAIN PROTEIN (AFU_ORTHOLOGUE AFUA_6G14090)"/>
    <property type="match status" value="1"/>
</dbReference>
<evidence type="ECO:0000256" key="15">
    <source>
        <dbReference type="PROSITE-ProRule" id="PRU01356"/>
    </source>
</evidence>
<dbReference type="GO" id="GO:0005886">
    <property type="term" value="C:plasma membrane"/>
    <property type="evidence" value="ECO:0007669"/>
    <property type="project" value="UniProtKB-SubCell"/>
</dbReference>
<feature type="binding site" description="axial binding residue" evidence="15">
    <location>
        <position position="45"/>
    </location>
    <ligand>
        <name>heme</name>
        <dbReference type="ChEBI" id="CHEBI:30413"/>
    </ligand>
    <ligandPart>
        <name>Fe</name>
        <dbReference type="ChEBI" id="CHEBI:18248"/>
    </ligandPart>
</feature>
<evidence type="ECO:0000256" key="14">
    <source>
        <dbReference type="ARBA" id="ARBA00023288"/>
    </source>
</evidence>